<keyword evidence="6 7" id="KW-0472">Membrane</keyword>
<dbReference type="Pfam" id="PF00651">
    <property type="entry name" value="BTB"/>
    <property type="match status" value="1"/>
</dbReference>
<comment type="subcellular location">
    <subcellularLocation>
        <location evidence="1">Endoplasmic reticulum membrane</location>
        <topology evidence="1">Single-pass membrane protein</topology>
    </subcellularLocation>
</comment>
<sequence>MSSENSYNGFANDLQASLPPLLDFGKHSDLIIKCEGDTHTVHKVFMCAHSTWFTKACEAGFEEAKPGEVSLEEEDPTVVKAMVEAIYRGDYSHGKKDVPSASLQFHAMVYALGVKYDVPLLRKLAKAKFGSGCEGAPKTHHLSDAIEELYTSTLSSNRGLRDIAIRTAIRDGKVLWQNLDFNDMVERVGEFGRDMAKTLSIGGRHQFTCPYCENRFSSTKFFISAALFISDAQTPAQRKANAKFARTEEQKRGVPESLRKKPAKESFKSPLSKGWVALLAFVVCGGIIFEVLRMFF</sequence>
<comment type="caution">
    <text evidence="9">The sequence shown here is derived from an EMBL/GenBank/DDBJ whole genome shotgun (WGS) entry which is preliminary data.</text>
</comment>
<accession>A0A8H3UM33</accession>
<evidence type="ECO:0000256" key="6">
    <source>
        <dbReference type="ARBA" id="ARBA00023136"/>
    </source>
</evidence>
<protein>
    <recommendedName>
        <fullName evidence="8">BTB domain-containing protein</fullName>
    </recommendedName>
</protein>
<dbReference type="SUPFAM" id="SSF54695">
    <property type="entry name" value="POZ domain"/>
    <property type="match status" value="1"/>
</dbReference>
<evidence type="ECO:0000256" key="3">
    <source>
        <dbReference type="ARBA" id="ARBA00022692"/>
    </source>
</evidence>
<evidence type="ECO:0000256" key="7">
    <source>
        <dbReference type="SAM" id="Phobius"/>
    </source>
</evidence>
<comment type="similarity">
    <text evidence="2">Belongs to the RAMP4 family.</text>
</comment>
<dbReference type="Pfam" id="PF06624">
    <property type="entry name" value="RAMP4"/>
    <property type="match status" value="1"/>
</dbReference>
<evidence type="ECO:0000259" key="8">
    <source>
        <dbReference type="PROSITE" id="PS50097"/>
    </source>
</evidence>
<dbReference type="Proteomes" id="UP000447873">
    <property type="component" value="Unassembled WGS sequence"/>
</dbReference>
<dbReference type="PANTHER" id="PTHR47843:SF5">
    <property type="entry name" value="BTB_POZ DOMAIN PROTEIN"/>
    <property type="match status" value="1"/>
</dbReference>
<dbReference type="PANTHER" id="PTHR47843">
    <property type="entry name" value="BTB DOMAIN-CONTAINING PROTEIN-RELATED"/>
    <property type="match status" value="1"/>
</dbReference>
<evidence type="ECO:0000256" key="1">
    <source>
        <dbReference type="ARBA" id="ARBA00004389"/>
    </source>
</evidence>
<evidence type="ECO:0000313" key="10">
    <source>
        <dbReference type="Proteomes" id="UP000447873"/>
    </source>
</evidence>
<dbReference type="SMART" id="SM00225">
    <property type="entry name" value="BTB"/>
    <property type="match status" value="1"/>
</dbReference>
<dbReference type="GO" id="GO:0005789">
    <property type="term" value="C:endoplasmic reticulum membrane"/>
    <property type="evidence" value="ECO:0007669"/>
    <property type="project" value="UniProtKB-SubCell"/>
</dbReference>
<dbReference type="InterPro" id="IPR000210">
    <property type="entry name" value="BTB/POZ_dom"/>
</dbReference>
<dbReference type="PROSITE" id="PS50097">
    <property type="entry name" value="BTB"/>
    <property type="match status" value="1"/>
</dbReference>
<keyword evidence="3 7" id="KW-0812">Transmembrane</keyword>
<keyword evidence="5 7" id="KW-1133">Transmembrane helix</keyword>
<feature type="domain" description="BTB" evidence="8">
    <location>
        <begin position="28"/>
        <end position="95"/>
    </location>
</feature>
<dbReference type="Gene3D" id="3.30.710.10">
    <property type="entry name" value="Potassium Channel Kv1.1, Chain A"/>
    <property type="match status" value="1"/>
</dbReference>
<proteinExistence type="inferred from homology"/>
<organism evidence="9 10">
    <name type="scientific">Venturia inaequalis</name>
    <name type="common">Apple scab fungus</name>
    <dbReference type="NCBI Taxonomy" id="5025"/>
    <lineage>
        <taxon>Eukaryota</taxon>
        <taxon>Fungi</taxon>
        <taxon>Dikarya</taxon>
        <taxon>Ascomycota</taxon>
        <taxon>Pezizomycotina</taxon>
        <taxon>Dothideomycetes</taxon>
        <taxon>Pleosporomycetidae</taxon>
        <taxon>Venturiales</taxon>
        <taxon>Venturiaceae</taxon>
        <taxon>Venturia</taxon>
    </lineage>
</organism>
<keyword evidence="4" id="KW-0256">Endoplasmic reticulum</keyword>
<dbReference type="CDD" id="cd18186">
    <property type="entry name" value="BTB_POZ_ZBTB_KLHL-like"/>
    <property type="match status" value="1"/>
</dbReference>
<evidence type="ECO:0000256" key="2">
    <source>
        <dbReference type="ARBA" id="ARBA00005500"/>
    </source>
</evidence>
<name>A0A8H3UM33_VENIN</name>
<evidence type="ECO:0000313" key="9">
    <source>
        <dbReference type="EMBL" id="KAE9972809.1"/>
    </source>
</evidence>
<evidence type="ECO:0000256" key="4">
    <source>
        <dbReference type="ARBA" id="ARBA00022824"/>
    </source>
</evidence>
<dbReference type="InterPro" id="IPR010580">
    <property type="entry name" value="ER_stress-assoc"/>
</dbReference>
<evidence type="ECO:0000256" key="5">
    <source>
        <dbReference type="ARBA" id="ARBA00022989"/>
    </source>
</evidence>
<dbReference type="InterPro" id="IPR011333">
    <property type="entry name" value="SKP1/BTB/POZ_sf"/>
</dbReference>
<dbReference type="AlphaFoldDB" id="A0A8H3UM33"/>
<reference evidence="9 10" key="1">
    <citation type="submission" date="2018-12" db="EMBL/GenBank/DDBJ databases">
        <title>Venturia inaequalis Genome Resource.</title>
        <authorList>
            <person name="Lichtner F.J."/>
        </authorList>
    </citation>
    <scope>NUCLEOTIDE SEQUENCE [LARGE SCALE GENOMIC DNA]</scope>
    <source>
        <strain evidence="9 10">120213</strain>
    </source>
</reference>
<feature type="transmembrane region" description="Helical" evidence="7">
    <location>
        <begin position="274"/>
        <end position="292"/>
    </location>
</feature>
<gene>
    <name evidence="9" type="ORF">EG328_004744</name>
</gene>
<dbReference type="EMBL" id="WNWS01000259">
    <property type="protein sequence ID" value="KAE9972809.1"/>
    <property type="molecule type" value="Genomic_DNA"/>
</dbReference>